<feature type="domain" description="PRD" evidence="7">
    <location>
        <begin position="300"/>
        <end position="407"/>
    </location>
</feature>
<dbReference type="InterPro" id="IPR002178">
    <property type="entry name" value="PTS_EIIA_type-2_dom"/>
</dbReference>
<dbReference type="InterPro" id="IPR036390">
    <property type="entry name" value="WH_DNA-bd_sf"/>
</dbReference>
<gene>
    <name evidence="8" type="ORF">SAMN04488529_102115</name>
</gene>
<dbReference type="Gene3D" id="1.10.10.10">
    <property type="entry name" value="Winged helix-like DNA-binding domain superfamily/Winged helix DNA-binding domain"/>
    <property type="match status" value="1"/>
</dbReference>
<dbReference type="GO" id="GO:0009401">
    <property type="term" value="P:phosphoenolpyruvate-dependent sugar phosphotransferase system"/>
    <property type="evidence" value="ECO:0007669"/>
    <property type="project" value="InterPro"/>
</dbReference>
<reference evidence="8 9" key="1">
    <citation type="submission" date="2016-10" db="EMBL/GenBank/DDBJ databases">
        <authorList>
            <person name="de Groot N.N."/>
        </authorList>
    </citation>
    <scope>NUCLEOTIDE SEQUENCE [LARGE SCALE GENOMIC DNA]</scope>
    <source>
        <strain evidence="8 9">DSM 12272</strain>
    </source>
</reference>
<evidence type="ECO:0000256" key="3">
    <source>
        <dbReference type="ARBA" id="ARBA00023015"/>
    </source>
</evidence>
<dbReference type="SMART" id="SM00420">
    <property type="entry name" value="HTH_DEOR"/>
    <property type="match status" value="1"/>
</dbReference>
<feature type="domain" description="PTS EIIB type-2" evidence="6">
    <location>
        <begin position="413"/>
        <end position="503"/>
    </location>
</feature>
<dbReference type="PROSITE" id="PS51099">
    <property type="entry name" value="PTS_EIIB_TYPE_2"/>
    <property type="match status" value="1"/>
</dbReference>
<dbReference type="SUPFAM" id="SSF55804">
    <property type="entry name" value="Phoshotransferase/anion transport protein"/>
    <property type="match status" value="1"/>
</dbReference>
<dbReference type="SUPFAM" id="SSF46785">
    <property type="entry name" value="Winged helix' DNA-binding domain"/>
    <property type="match status" value="1"/>
</dbReference>
<dbReference type="InterPro" id="IPR001034">
    <property type="entry name" value="DeoR_HTH"/>
</dbReference>
<evidence type="ECO:0000256" key="2">
    <source>
        <dbReference type="ARBA" id="ARBA00022737"/>
    </source>
</evidence>
<dbReference type="Pfam" id="PF00874">
    <property type="entry name" value="PRD"/>
    <property type="match status" value="2"/>
</dbReference>
<dbReference type="RefSeq" id="WP_175490786.1">
    <property type="nucleotide sequence ID" value="NZ_FNJM01000002.1"/>
</dbReference>
<dbReference type="InterPro" id="IPR013196">
    <property type="entry name" value="HTH_11"/>
</dbReference>
<evidence type="ECO:0000313" key="8">
    <source>
        <dbReference type="EMBL" id="SDP09857.1"/>
    </source>
</evidence>
<evidence type="ECO:0000259" key="6">
    <source>
        <dbReference type="PROSITE" id="PS51099"/>
    </source>
</evidence>
<dbReference type="Gene3D" id="1.10.1790.10">
    <property type="entry name" value="PRD domain"/>
    <property type="match status" value="2"/>
</dbReference>
<keyword evidence="3" id="KW-0805">Transcription regulation</keyword>
<protein>
    <submittedName>
        <fullName evidence="8">Lichenan operon transcriptional antiterminator</fullName>
    </submittedName>
</protein>
<dbReference type="GO" id="GO:0003700">
    <property type="term" value="F:DNA-binding transcription factor activity"/>
    <property type="evidence" value="ECO:0007669"/>
    <property type="project" value="InterPro"/>
</dbReference>
<dbReference type="Gene3D" id="3.40.50.2300">
    <property type="match status" value="1"/>
</dbReference>
<keyword evidence="4" id="KW-0804">Transcription</keyword>
<dbReference type="Gene3D" id="3.40.930.10">
    <property type="entry name" value="Mannitol-specific EII, Chain A"/>
    <property type="match status" value="1"/>
</dbReference>
<dbReference type="Pfam" id="PF08279">
    <property type="entry name" value="HTH_11"/>
    <property type="match status" value="1"/>
</dbReference>
<dbReference type="Pfam" id="PF00359">
    <property type="entry name" value="PTS_EIIA_2"/>
    <property type="match status" value="1"/>
</dbReference>
<dbReference type="PROSITE" id="PS51372">
    <property type="entry name" value="PRD_2"/>
    <property type="match status" value="1"/>
</dbReference>
<name>A0A1H0PXG7_9CLOT</name>
<dbReference type="PANTHER" id="PTHR30185">
    <property type="entry name" value="CRYPTIC BETA-GLUCOSIDE BGL OPERON ANTITERMINATOR"/>
    <property type="match status" value="1"/>
</dbReference>
<proteinExistence type="predicted"/>
<dbReference type="InterPro" id="IPR016152">
    <property type="entry name" value="PTrfase/Anion_transptr"/>
</dbReference>
<dbReference type="InterPro" id="IPR050661">
    <property type="entry name" value="BglG_antiterminators"/>
</dbReference>
<dbReference type="InterPro" id="IPR036634">
    <property type="entry name" value="PRD_sf"/>
</dbReference>
<dbReference type="SUPFAM" id="SSF63520">
    <property type="entry name" value="PTS-regulatory domain, PRD"/>
    <property type="match status" value="2"/>
</dbReference>
<dbReference type="GO" id="GO:0008982">
    <property type="term" value="F:protein-N(PI)-phosphohistidine-sugar phosphotransferase activity"/>
    <property type="evidence" value="ECO:0007669"/>
    <property type="project" value="InterPro"/>
</dbReference>
<dbReference type="AlphaFoldDB" id="A0A1H0PXG7"/>
<dbReference type="Proteomes" id="UP000198597">
    <property type="component" value="Unassembled WGS sequence"/>
</dbReference>
<dbReference type="Pfam" id="PF02302">
    <property type="entry name" value="PTS_IIB"/>
    <property type="match status" value="1"/>
</dbReference>
<feature type="domain" description="PTS EIIA type-2" evidence="5">
    <location>
        <begin position="507"/>
        <end position="646"/>
    </location>
</feature>
<evidence type="ECO:0000313" key="9">
    <source>
        <dbReference type="Proteomes" id="UP000198597"/>
    </source>
</evidence>
<dbReference type="InterPro" id="IPR036388">
    <property type="entry name" value="WH-like_DNA-bd_sf"/>
</dbReference>
<dbReference type="PANTHER" id="PTHR30185:SF13">
    <property type="entry name" value="LICABCH OPERON REGULATOR-RELATED"/>
    <property type="match status" value="1"/>
</dbReference>
<accession>A0A1H0PXG7</accession>
<dbReference type="EMBL" id="FNJM01000002">
    <property type="protein sequence ID" value="SDP09857.1"/>
    <property type="molecule type" value="Genomic_DNA"/>
</dbReference>
<evidence type="ECO:0000259" key="5">
    <source>
        <dbReference type="PROSITE" id="PS51094"/>
    </source>
</evidence>
<organism evidence="8 9">
    <name type="scientific">Clostridium gasigenes</name>
    <dbReference type="NCBI Taxonomy" id="94869"/>
    <lineage>
        <taxon>Bacteria</taxon>
        <taxon>Bacillati</taxon>
        <taxon>Bacillota</taxon>
        <taxon>Clostridia</taxon>
        <taxon>Eubacteriales</taxon>
        <taxon>Clostridiaceae</taxon>
        <taxon>Clostridium</taxon>
    </lineage>
</organism>
<evidence type="ECO:0000256" key="1">
    <source>
        <dbReference type="ARBA" id="ARBA00022679"/>
    </source>
</evidence>
<evidence type="ECO:0000256" key="4">
    <source>
        <dbReference type="ARBA" id="ARBA00023163"/>
    </source>
</evidence>
<dbReference type="STRING" id="94869.SAMN04488529_102115"/>
<dbReference type="SUPFAM" id="SSF52794">
    <property type="entry name" value="PTS system IIB component-like"/>
    <property type="match status" value="1"/>
</dbReference>
<dbReference type="InterPro" id="IPR003501">
    <property type="entry name" value="PTS_EIIB_2/3"/>
</dbReference>
<keyword evidence="2" id="KW-0677">Repeat</keyword>
<sequence>MINDLRLQKIIKILSESSKVVTGDQLCTTVGVSSRTIRSDIKELNNIFKNHGAVILSEKGKGYILEITDMEKFKDIYSDEKKKDNYINLTAEGRAEYIIMRLLLNEIKNIDAITQIDLADELFISLSTLKNDIKLAKTNLQPKGRGSNVTLDIEKHANKGIKVTGKEDSLRCCITEKLNFSNKIFLEKFEEILKDSLGLKNLSELEEIIKDNIVKFKLRLSDIALKDLRSYVAVMLVRNKSGNNLIYTEAMTNDLKKESKMDIAKSICSDLMKKLNVEINETEVCYVTKHIIASSSIGTDIDEENSKLTETILIAVKENFNVDLTSDKVLREFLGAHLKAAINRAKYGVKMENSMLGIIKNNYPFAFEIGVLSNNIIKREYGLDLSEDDIGFLSLHFAASIERIKQEEIGTVKKVIIVCTTGIGTSLLLKVKLEQHFKGRLTIVDTISWYEFNEVLLQSVDFIITTIPLKAESEKVIYVKNLLDKDEIKKIEENLKNNNYKENGLVSKLKKELFFKDVEAPTREELLEKLTEELIDKKYITKAVKKEIFSREKLASTEIGNLVAIPHTSHKDLKESFISVAILKKGITWHKEKVQVVLIICIAKEDQHEWKSNLEQLYKSIIELDVVLEIIKSSDFEDFKKIIYKF</sequence>
<dbReference type="PROSITE" id="PS51094">
    <property type="entry name" value="PTS_EIIA_TYPE_2"/>
    <property type="match status" value="1"/>
</dbReference>
<keyword evidence="1" id="KW-0808">Transferase</keyword>
<dbReference type="CDD" id="cd05568">
    <property type="entry name" value="PTS_IIB_bgl_like"/>
    <property type="match status" value="1"/>
</dbReference>
<evidence type="ECO:0000259" key="7">
    <source>
        <dbReference type="PROSITE" id="PS51372"/>
    </source>
</evidence>
<dbReference type="InterPro" id="IPR013011">
    <property type="entry name" value="PTS_EIIB_2"/>
</dbReference>
<keyword evidence="9" id="KW-1185">Reference proteome</keyword>
<dbReference type="InterPro" id="IPR036095">
    <property type="entry name" value="PTS_EIIB-like_sf"/>
</dbReference>
<dbReference type="InterPro" id="IPR011608">
    <property type="entry name" value="PRD"/>
</dbReference>